<accession>A0ABV6GGB4</accession>
<name>A0ABV6GGB4_9BACI</name>
<organism evidence="2 3">
    <name type="scientific">Metabacillus herbersteinensis</name>
    <dbReference type="NCBI Taxonomy" id="283816"/>
    <lineage>
        <taxon>Bacteria</taxon>
        <taxon>Bacillati</taxon>
        <taxon>Bacillota</taxon>
        <taxon>Bacilli</taxon>
        <taxon>Bacillales</taxon>
        <taxon>Bacillaceae</taxon>
        <taxon>Metabacillus</taxon>
    </lineage>
</organism>
<dbReference type="InterPro" id="IPR020908">
    <property type="entry name" value="UPF0738"/>
</dbReference>
<sequence>MVKRIEITEAMLKEQKLVLHTQDFLVDEKELQARGQMLVDSNSLAFIYILENNDEFVYVSLPHTIWPSLNEARISNCEIALLVNEKELILVDLLTELSYLLENIQGNANYGEQMEEKVVELFQLDK</sequence>
<dbReference type="EMBL" id="JBHLVO010000007">
    <property type="protein sequence ID" value="MFC0271962.1"/>
    <property type="molecule type" value="Genomic_DNA"/>
</dbReference>
<keyword evidence="3" id="KW-1185">Reference proteome</keyword>
<reference evidence="2 3" key="1">
    <citation type="submission" date="2024-09" db="EMBL/GenBank/DDBJ databases">
        <authorList>
            <person name="Sun Q."/>
            <person name="Mori K."/>
        </authorList>
    </citation>
    <scope>NUCLEOTIDE SEQUENCE [LARGE SCALE GENOMIC DNA]</scope>
    <source>
        <strain evidence="2 3">CCM 7228</strain>
    </source>
</reference>
<comment type="caution">
    <text evidence="2">The sequence shown here is derived from an EMBL/GenBank/DDBJ whole genome shotgun (WGS) entry which is preliminary data.</text>
</comment>
<protein>
    <recommendedName>
        <fullName evidence="1">UPF0738 protein ACFFIX_10915</fullName>
    </recommendedName>
</protein>
<dbReference type="Proteomes" id="UP001589854">
    <property type="component" value="Unassembled WGS sequence"/>
</dbReference>
<evidence type="ECO:0000313" key="3">
    <source>
        <dbReference type="Proteomes" id="UP001589854"/>
    </source>
</evidence>
<dbReference type="HAMAP" id="MF_01861">
    <property type="entry name" value="UPF0738"/>
    <property type="match status" value="1"/>
</dbReference>
<evidence type="ECO:0000256" key="1">
    <source>
        <dbReference type="HAMAP-Rule" id="MF_01861"/>
    </source>
</evidence>
<dbReference type="RefSeq" id="WP_378933802.1">
    <property type="nucleotide sequence ID" value="NZ_JBHLVO010000007.1"/>
</dbReference>
<comment type="similarity">
    <text evidence="1">Belongs to the UPF0738 family.</text>
</comment>
<evidence type="ECO:0000313" key="2">
    <source>
        <dbReference type="EMBL" id="MFC0271962.1"/>
    </source>
</evidence>
<proteinExistence type="inferred from homology"/>
<gene>
    <name evidence="2" type="ORF">ACFFIX_10915</name>
</gene>
<dbReference type="Pfam" id="PF19785">
    <property type="entry name" value="UPF0738"/>
    <property type="match status" value="1"/>
</dbReference>